<evidence type="ECO:0000313" key="2">
    <source>
        <dbReference type="EMBL" id="CAH1114542.1"/>
    </source>
</evidence>
<name>A0A9P0D5B5_9CUCU</name>
<evidence type="ECO:0000313" key="3">
    <source>
        <dbReference type="Proteomes" id="UP001153636"/>
    </source>
</evidence>
<protein>
    <submittedName>
        <fullName evidence="2">Uncharacterized protein</fullName>
    </submittedName>
</protein>
<keyword evidence="3" id="KW-1185">Reference proteome</keyword>
<evidence type="ECO:0000256" key="1">
    <source>
        <dbReference type="SAM" id="Coils"/>
    </source>
</evidence>
<feature type="coiled-coil region" evidence="1">
    <location>
        <begin position="109"/>
        <end position="136"/>
    </location>
</feature>
<dbReference type="EMBL" id="OV651820">
    <property type="protein sequence ID" value="CAH1114542.1"/>
    <property type="molecule type" value="Genomic_DNA"/>
</dbReference>
<proteinExistence type="predicted"/>
<accession>A0A9P0D5B5</accession>
<dbReference type="AlphaFoldDB" id="A0A9P0D5B5"/>
<dbReference type="Proteomes" id="UP001153636">
    <property type="component" value="Chromosome 8"/>
</dbReference>
<organism evidence="2 3">
    <name type="scientific">Psylliodes chrysocephalus</name>
    <dbReference type="NCBI Taxonomy" id="3402493"/>
    <lineage>
        <taxon>Eukaryota</taxon>
        <taxon>Metazoa</taxon>
        <taxon>Ecdysozoa</taxon>
        <taxon>Arthropoda</taxon>
        <taxon>Hexapoda</taxon>
        <taxon>Insecta</taxon>
        <taxon>Pterygota</taxon>
        <taxon>Neoptera</taxon>
        <taxon>Endopterygota</taxon>
        <taxon>Coleoptera</taxon>
        <taxon>Polyphaga</taxon>
        <taxon>Cucujiformia</taxon>
        <taxon>Chrysomeloidea</taxon>
        <taxon>Chrysomelidae</taxon>
        <taxon>Galerucinae</taxon>
        <taxon>Alticini</taxon>
        <taxon>Psylliodes</taxon>
    </lineage>
</organism>
<keyword evidence="1" id="KW-0175">Coiled coil</keyword>
<sequence>MDAFFKCCKNKELNNYFCTVRFNVFQRSSIERKKYFKELGDSKIYCSEKCENEHVNDKDIHIERLNKKTQDFEDEAMEMEKKKDYQKIKEQSDTIKMLNKEIIETQVRMLSHETKLMNKNNKIKCLEQELKDLDSVGRNMVNAIRILEEENNQY</sequence>
<reference evidence="2" key="1">
    <citation type="submission" date="2022-01" db="EMBL/GenBank/DDBJ databases">
        <authorList>
            <person name="King R."/>
        </authorList>
    </citation>
    <scope>NUCLEOTIDE SEQUENCE</scope>
</reference>
<gene>
    <name evidence="2" type="ORF">PSYICH_LOCUS14240</name>
</gene>
<dbReference type="OrthoDB" id="6773773at2759"/>